<evidence type="ECO:0000256" key="1">
    <source>
        <dbReference type="SAM" id="Phobius"/>
    </source>
</evidence>
<feature type="transmembrane region" description="Helical" evidence="1">
    <location>
        <begin position="118"/>
        <end position="138"/>
    </location>
</feature>
<dbReference type="GeneID" id="72190343"/>
<name>A0A8U0IG25_9EURY</name>
<accession>A0A8U0IG25</accession>
<keyword evidence="1" id="KW-0812">Transmembrane</keyword>
<gene>
    <name evidence="2" type="ORF">M0R88_10770</name>
</gene>
<dbReference type="KEGG" id="haxz:M0R88_10770"/>
<proteinExistence type="predicted"/>
<sequence>MENRRLVPVVMAVAGCTAIVIGVYQGLVHVAPGYEGTITAGWGGDLNREEILLVQLGVVGVGGAVAALRWKRLASVPFATGGIVLFYAFRAVGPFLRSPTRPLYREFSPGAPGFEGESVMLVLGAEPFLLAGGGLLLVGAGIAASRFRTPGDEGDELTPPPSRA</sequence>
<dbReference type="RefSeq" id="WP_248653512.1">
    <property type="nucleotide sequence ID" value="NZ_CP096658.1"/>
</dbReference>
<organism evidence="2 3">
    <name type="scientific">Halorussus gelatinilyticus</name>
    <dbReference type="NCBI Taxonomy" id="2937524"/>
    <lineage>
        <taxon>Archaea</taxon>
        <taxon>Methanobacteriati</taxon>
        <taxon>Methanobacteriota</taxon>
        <taxon>Stenosarchaea group</taxon>
        <taxon>Halobacteria</taxon>
        <taxon>Halobacteriales</taxon>
        <taxon>Haladaptataceae</taxon>
        <taxon>Halorussus</taxon>
    </lineage>
</organism>
<keyword evidence="1" id="KW-0472">Membrane</keyword>
<feature type="transmembrane region" description="Helical" evidence="1">
    <location>
        <begin position="7"/>
        <end position="31"/>
    </location>
</feature>
<protein>
    <submittedName>
        <fullName evidence="2">Uncharacterized protein</fullName>
    </submittedName>
</protein>
<keyword evidence="1" id="KW-1133">Transmembrane helix</keyword>
<evidence type="ECO:0000313" key="3">
    <source>
        <dbReference type="Proteomes" id="UP000830434"/>
    </source>
</evidence>
<dbReference type="Proteomes" id="UP000830434">
    <property type="component" value="Chromosome"/>
</dbReference>
<feature type="transmembrane region" description="Helical" evidence="1">
    <location>
        <begin position="77"/>
        <end position="98"/>
    </location>
</feature>
<reference evidence="2" key="1">
    <citation type="submission" date="2022-04" db="EMBL/GenBank/DDBJ databases">
        <title>Diverse halophilic archaea isolated from saline environments.</title>
        <authorList>
            <person name="Cui H.-L."/>
        </authorList>
    </citation>
    <scope>NUCLEOTIDE SEQUENCE</scope>
    <source>
        <strain evidence="2">XZYJT40</strain>
    </source>
</reference>
<keyword evidence="3" id="KW-1185">Reference proteome</keyword>
<evidence type="ECO:0000313" key="2">
    <source>
        <dbReference type="EMBL" id="UPV99008.1"/>
    </source>
</evidence>
<dbReference type="EMBL" id="CP096658">
    <property type="protein sequence ID" value="UPV99008.1"/>
    <property type="molecule type" value="Genomic_DNA"/>
</dbReference>
<dbReference type="PROSITE" id="PS51257">
    <property type="entry name" value="PROKAR_LIPOPROTEIN"/>
    <property type="match status" value="1"/>
</dbReference>
<feature type="transmembrane region" description="Helical" evidence="1">
    <location>
        <begin position="51"/>
        <end position="70"/>
    </location>
</feature>
<dbReference type="AlphaFoldDB" id="A0A8U0IG25"/>